<feature type="binding site" evidence="4">
    <location>
        <begin position="215"/>
        <end position="216"/>
    </location>
    <ligand>
        <name>substrate</name>
    </ligand>
</feature>
<feature type="binding site" evidence="4">
    <location>
        <position position="41"/>
    </location>
    <ligand>
        <name>substrate</name>
    </ligand>
</feature>
<evidence type="ECO:0000256" key="2">
    <source>
        <dbReference type="ARBA" id="ARBA00022490"/>
    </source>
</evidence>
<dbReference type="GO" id="GO:0009089">
    <property type="term" value="P:lysine biosynthetic process via diaminopimelate"/>
    <property type="evidence" value="ECO:0007669"/>
    <property type="project" value="UniProtKB-UniRule"/>
</dbReference>
<dbReference type="OrthoDB" id="9805408at2"/>
<feature type="binding site" evidence="4">
    <location>
        <position position="187"/>
    </location>
    <ligand>
        <name>substrate</name>
    </ligand>
</feature>
<comment type="caution">
    <text evidence="6">The sequence shown here is derived from an EMBL/GenBank/DDBJ whole genome shotgun (WGS) entry which is preliminary data.</text>
</comment>
<comment type="subunit">
    <text evidence="4">Homodimer.</text>
</comment>
<keyword evidence="3 4" id="KW-0413">Isomerase</keyword>
<accession>A0A399R1G7</accession>
<reference evidence="6 7" key="1">
    <citation type="submission" date="2018-08" db="EMBL/GenBank/DDBJ databases">
        <title>Henriciella mobilis sp. nov., isolated from seawater.</title>
        <authorList>
            <person name="Cheng H."/>
            <person name="Wu Y.-H."/>
            <person name="Xu X.-W."/>
            <person name="Guo L.-L."/>
        </authorList>
    </citation>
    <scope>NUCLEOTIDE SEQUENCE [LARGE SCALE GENOMIC DNA]</scope>
    <source>
        <strain evidence="6 7">CCUG66934</strain>
    </source>
</reference>
<dbReference type="NCBIfam" id="TIGR00652">
    <property type="entry name" value="DapF"/>
    <property type="match status" value="1"/>
</dbReference>
<feature type="site" description="Could be important to modulate the pK values of the two catalytic cysteine residues" evidence="4">
    <location>
        <position position="156"/>
    </location>
</feature>
<dbReference type="FunFam" id="3.10.310.10:FF:000004">
    <property type="entry name" value="Diaminopimelate epimerase"/>
    <property type="match status" value="1"/>
</dbReference>
<dbReference type="PANTHER" id="PTHR31689">
    <property type="entry name" value="DIAMINOPIMELATE EPIMERASE, CHLOROPLASTIC"/>
    <property type="match status" value="1"/>
</dbReference>
<evidence type="ECO:0000256" key="4">
    <source>
        <dbReference type="HAMAP-Rule" id="MF_00197"/>
    </source>
</evidence>
<feature type="binding site" evidence="4">
    <location>
        <position position="59"/>
    </location>
    <ligand>
        <name>substrate</name>
    </ligand>
</feature>
<feature type="binding site" evidence="4">
    <location>
        <position position="154"/>
    </location>
    <ligand>
        <name>substrate</name>
    </ligand>
</feature>
<feature type="binding site" evidence="4">
    <location>
        <begin position="69"/>
        <end position="70"/>
    </location>
    <ligand>
        <name>substrate</name>
    </ligand>
</feature>
<dbReference type="Proteomes" id="UP000265431">
    <property type="component" value="Unassembled WGS sequence"/>
</dbReference>
<evidence type="ECO:0000313" key="6">
    <source>
        <dbReference type="EMBL" id="RIJ24075.1"/>
    </source>
</evidence>
<dbReference type="AlphaFoldDB" id="A0A399R1G7"/>
<comment type="function">
    <text evidence="4">Catalyzes the stereoinversion of LL-2,6-diaminopimelate (L,L-DAP) to meso-diaminopimelate (meso-DAP), a precursor of L-lysine and an essential component of the bacterial peptidoglycan.</text>
</comment>
<dbReference type="SUPFAM" id="SSF54506">
    <property type="entry name" value="Diaminopimelate epimerase-like"/>
    <property type="match status" value="2"/>
</dbReference>
<name>A0A399R1G7_9PROT</name>
<gene>
    <name evidence="4" type="primary">dapF</name>
    <name evidence="6" type="ORF">D1224_07475</name>
</gene>
<evidence type="ECO:0000313" key="7">
    <source>
        <dbReference type="Proteomes" id="UP000265431"/>
    </source>
</evidence>
<dbReference type="EC" id="5.1.1.7" evidence="4 5"/>
<feature type="active site" description="Proton donor" evidence="4">
    <location>
        <position position="68"/>
    </location>
</feature>
<keyword evidence="4" id="KW-0028">Amino-acid biosynthesis</keyword>
<feature type="active site" description="Proton acceptor" evidence="4">
    <location>
        <position position="214"/>
    </location>
</feature>
<feature type="binding site" evidence="4">
    <location>
        <begin position="205"/>
        <end position="206"/>
    </location>
    <ligand>
        <name>substrate</name>
    </ligand>
</feature>
<keyword evidence="2 4" id="KW-0963">Cytoplasm</keyword>
<comment type="pathway">
    <text evidence="4">Amino-acid biosynthesis; L-lysine biosynthesis via DAP pathway; DL-2,6-diaminopimelate from LL-2,6-diaminopimelate: step 1/1.</text>
</comment>
<dbReference type="InterPro" id="IPR001653">
    <property type="entry name" value="DAP_epimerase_DapF"/>
</dbReference>
<protein>
    <recommendedName>
        <fullName evidence="4 5">Diaminopimelate epimerase</fullName>
        <shortName evidence="4">DAP epimerase</shortName>
        <ecNumber evidence="4 5">5.1.1.7</ecNumber>
    </recommendedName>
    <alternativeName>
        <fullName evidence="4">PLP-independent amino acid racemase</fullName>
    </alternativeName>
</protein>
<keyword evidence="4" id="KW-0457">Lysine biosynthesis</keyword>
<dbReference type="HAMAP" id="MF_00197">
    <property type="entry name" value="DAP_epimerase"/>
    <property type="match status" value="1"/>
</dbReference>
<dbReference type="PANTHER" id="PTHR31689:SF0">
    <property type="entry name" value="DIAMINOPIMELATE EPIMERASE"/>
    <property type="match status" value="1"/>
</dbReference>
<dbReference type="Pfam" id="PF01678">
    <property type="entry name" value="DAP_epimerase"/>
    <property type="match status" value="2"/>
</dbReference>
<comment type="similarity">
    <text evidence="1 4">Belongs to the diaminopimelate epimerase family.</text>
</comment>
<comment type="subcellular location">
    <subcellularLocation>
        <location evidence="4">Cytoplasm</location>
    </subcellularLocation>
</comment>
<dbReference type="GO" id="GO:0005829">
    <property type="term" value="C:cytosol"/>
    <property type="evidence" value="ECO:0007669"/>
    <property type="project" value="TreeGrafter"/>
</dbReference>
<sequence>MKVWKMNGAGNAFAVFDARRQAFAPDTDKIRSIAAEMKADQVMSIEKDPSSDAFLRIWNSSGEEVGACGNGTRAVAHLLLEEAGSDSVSIRTSADLLKGLRAGNGLVTVDMGKPRMDWEDIPLAEKMDVRGVDVRIGPMDNPYLSKPAVVSMGNPHAVFFVEDVDAYNIPQIGPLVEWHPLFPEGTNVGFAQIIDRETIRLRVWERGAGLTKACGTGACAALVCAARAGKTERKARLILDGGELIIEWRASDNRVMMTGPVEVEMSFDL</sequence>
<keyword evidence="7" id="KW-1185">Reference proteome</keyword>
<dbReference type="RefSeq" id="WP_119379264.1">
    <property type="nucleotide sequence ID" value="NZ_QWGB01000005.1"/>
</dbReference>
<feature type="binding site" evidence="4">
    <location>
        <position position="11"/>
    </location>
    <ligand>
        <name>substrate</name>
    </ligand>
</feature>
<dbReference type="EMBL" id="QWGB01000005">
    <property type="protein sequence ID" value="RIJ24075.1"/>
    <property type="molecule type" value="Genomic_DNA"/>
</dbReference>
<proteinExistence type="inferred from homology"/>
<comment type="catalytic activity">
    <reaction evidence="4">
        <text>(2S,6S)-2,6-diaminopimelate = meso-2,6-diaminopimelate</text>
        <dbReference type="Rhea" id="RHEA:15393"/>
        <dbReference type="ChEBI" id="CHEBI:57609"/>
        <dbReference type="ChEBI" id="CHEBI:57791"/>
        <dbReference type="EC" id="5.1.1.7"/>
    </reaction>
</comment>
<evidence type="ECO:0000256" key="1">
    <source>
        <dbReference type="ARBA" id="ARBA00010219"/>
    </source>
</evidence>
<feature type="site" description="Could be important to modulate the pK values of the two catalytic cysteine residues" evidence="4">
    <location>
        <position position="205"/>
    </location>
</feature>
<dbReference type="Gene3D" id="3.10.310.10">
    <property type="entry name" value="Diaminopimelate Epimerase, Chain A, domain 1"/>
    <property type="match status" value="2"/>
</dbReference>
<evidence type="ECO:0000256" key="3">
    <source>
        <dbReference type="ARBA" id="ARBA00023235"/>
    </source>
</evidence>
<evidence type="ECO:0000256" key="5">
    <source>
        <dbReference type="NCBIfam" id="TIGR00652"/>
    </source>
</evidence>
<organism evidence="6 7">
    <name type="scientific">Henriciella barbarensis</name>
    <dbReference type="NCBI Taxonomy" id="86342"/>
    <lineage>
        <taxon>Bacteria</taxon>
        <taxon>Pseudomonadati</taxon>
        <taxon>Pseudomonadota</taxon>
        <taxon>Alphaproteobacteria</taxon>
        <taxon>Hyphomonadales</taxon>
        <taxon>Hyphomonadaceae</taxon>
        <taxon>Henriciella</taxon>
    </lineage>
</organism>
<dbReference type="UniPathway" id="UPA00034">
    <property type="reaction ID" value="UER00025"/>
</dbReference>
<dbReference type="GO" id="GO:0008837">
    <property type="term" value="F:diaminopimelate epimerase activity"/>
    <property type="evidence" value="ECO:0007669"/>
    <property type="project" value="UniProtKB-UniRule"/>
</dbReference>